<sequence length="403" mass="45470">MIAGSVLIWSFSIISLTLYSLFQLLKIIICKYTPSSLSSWRSFRSRVFVLPMGITLLACKDQTGSVEKKETFFRLNDKYPAEFSIHGVENLMQEKLNTEEKEEESMKMNCNKPILRKNKALRLVIPEISLREMRKEEYQKEFEIQGRDYSLASRRGKREIMEDGYGIIHDIMGDSKQAFFGVFDGHGGRAAMEYVVENLGKNIVSALGEVVQNGEDGQLENAIKEGYSLTDKDFLRQDVSSGACAATALLKNGELYVANAGDCRVVLSRNGVARALTSDHHVNREDERFRIQNSGGNLSYRNGVWRVQGSLAVTRAIGDVHLKEWVISEPEIEKIRLTTDCEFLIIASDGLWEKVGNQEAVDLISRENWCIQSCKKLIQVSSSRGGRDDITVMVVDLQSFKIL</sequence>
<evidence type="ECO:0000256" key="2">
    <source>
        <dbReference type="ARBA" id="ARBA00001946"/>
    </source>
</evidence>
<comment type="caution">
    <text evidence="12">The sequence shown here is derived from an EMBL/GenBank/DDBJ whole genome shotgun (WGS) entry which is preliminary data.</text>
</comment>
<keyword evidence="5 9" id="KW-0378">Hydrolase</keyword>
<feature type="transmembrane region" description="Helical" evidence="10">
    <location>
        <begin position="6"/>
        <end position="29"/>
    </location>
</feature>
<evidence type="ECO:0000313" key="13">
    <source>
        <dbReference type="Proteomes" id="UP001202328"/>
    </source>
</evidence>
<keyword evidence="10" id="KW-1133">Transmembrane helix</keyword>
<dbReference type="EC" id="3.1.3.16" evidence="3"/>
<name>A0AAD4XP12_9MAGN</name>
<dbReference type="Proteomes" id="UP001202328">
    <property type="component" value="Unassembled WGS sequence"/>
</dbReference>
<dbReference type="AlphaFoldDB" id="A0AAD4XP12"/>
<dbReference type="PROSITE" id="PS51746">
    <property type="entry name" value="PPM_2"/>
    <property type="match status" value="1"/>
</dbReference>
<keyword evidence="8" id="KW-0464">Manganese</keyword>
<comment type="similarity">
    <text evidence="9">Belongs to the PP2C family.</text>
</comment>
<dbReference type="InterPro" id="IPR015655">
    <property type="entry name" value="PP2C"/>
</dbReference>
<evidence type="ECO:0000313" key="12">
    <source>
        <dbReference type="EMBL" id="KAI3931817.1"/>
    </source>
</evidence>
<accession>A0AAD4XP12</accession>
<feature type="domain" description="PPM-type phosphatase" evidence="11">
    <location>
        <begin position="148"/>
        <end position="397"/>
    </location>
</feature>
<organism evidence="12 13">
    <name type="scientific">Papaver atlanticum</name>
    <dbReference type="NCBI Taxonomy" id="357466"/>
    <lineage>
        <taxon>Eukaryota</taxon>
        <taxon>Viridiplantae</taxon>
        <taxon>Streptophyta</taxon>
        <taxon>Embryophyta</taxon>
        <taxon>Tracheophyta</taxon>
        <taxon>Spermatophyta</taxon>
        <taxon>Magnoliopsida</taxon>
        <taxon>Ranunculales</taxon>
        <taxon>Papaveraceae</taxon>
        <taxon>Papaveroideae</taxon>
        <taxon>Papaver</taxon>
    </lineage>
</organism>
<dbReference type="Gene3D" id="3.60.40.10">
    <property type="entry name" value="PPM-type phosphatase domain"/>
    <property type="match status" value="1"/>
</dbReference>
<keyword evidence="10" id="KW-0812">Transmembrane</keyword>
<dbReference type="PROSITE" id="PS01032">
    <property type="entry name" value="PPM_1"/>
    <property type="match status" value="1"/>
</dbReference>
<dbReference type="SMART" id="SM00331">
    <property type="entry name" value="PP2C_SIG"/>
    <property type="match status" value="1"/>
</dbReference>
<keyword evidence="6" id="KW-0460">Magnesium</keyword>
<evidence type="ECO:0000256" key="10">
    <source>
        <dbReference type="SAM" id="Phobius"/>
    </source>
</evidence>
<gene>
    <name evidence="12" type="ORF">MKW98_012227</name>
</gene>
<reference evidence="12" key="1">
    <citation type="submission" date="2022-04" db="EMBL/GenBank/DDBJ databases">
        <title>A functionally conserved STORR gene fusion in Papaver species that diverged 16.8 million years ago.</title>
        <authorList>
            <person name="Catania T."/>
        </authorList>
    </citation>
    <scope>NUCLEOTIDE SEQUENCE</scope>
    <source>
        <strain evidence="12">S-188037</strain>
    </source>
</reference>
<dbReference type="GO" id="GO:0046872">
    <property type="term" value="F:metal ion binding"/>
    <property type="evidence" value="ECO:0007669"/>
    <property type="project" value="UniProtKB-KW"/>
</dbReference>
<evidence type="ECO:0000256" key="8">
    <source>
        <dbReference type="ARBA" id="ARBA00023211"/>
    </source>
</evidence>
<dbReference type="GO" id="GO:0004722">
    <property type="term" value="F:protein serine/threonine phosphatase activity"/>
    <property type="evidence" value="ECO:0007669"/>
    <property type="project" value="UniProtKB-EC"/>
</dbReference>
<evidence type="ECO:0000256" key="6">
    <source>
        <dbReference type="ARBA" id="ARBA00022842"/>
    </source>
</evidence>
<comment type="cofactor">
    <cofactor evidence="1">
        <name>Mn(2+)</name>
        <dbReference type="ChEBI" id="CHEBI:29035"/>
    </cofactor>
</comment>
<dbReference type="InterPro" id="IPR036457">
    <property type="entry name" value="PPM-type-like_dom_sf"/>
</dbReference>
<proteinExistence type="inferred from homology"/>
<evidence type="ECO:0000256" key="3">
    <source>
        <dbReference type="ARBA" id="ARBA00013081"/>
    </source>
</evidence>
<dbReference type="InterPro" id="IPR000222">
    <property type="entry name" value="PP2C_BS"/>
</dbReference>
<comment type="cofactor">
    <cofactor evidence="2">
        <name>Mg(2+)</name>
        <dbReference type="ChEBI" id="CHEBI:18420"/>
    </cofactor>
</comment>
<dbReference type="CDD" id="cd00143">
    <property type="entry name" value="PP2Cc"/>
    <property type="match status" value="1"/>
</dbReference>
<dbReference type="SMART" id="SM00332">
    <property type="entry name" value="PP2Cc"/>
    <property type="match status" value="1"/>
</dbReference>
<evidence type="ECO:0000256" key="9">
    <source>
        <dbReference type="RuleBase" id="RU003465"/>
    </source>
</evidence>
<dbReference type="InterPro" id="IPR001932">
    <property type="entry name" value="PPM-type_phosphatase-like_dom"/>
</dbReference>
<protein>
    <recommendedName>
        <fullName evidence="3">protein-serine/threonine phosphatase</fullName>
        <ecNumber evidence="3">3.1.3.16</ecNumber>
    </recommendedName>
</protein>
<dbReference type="PANTHER" id="PTHR47992">
    <property type="entry name" value="PROTEIN PHOSPHATASE"/>
    <property type="match status" value="1"/>
</dbReference>
<dbReference type="FunFam" id="3.60.40.10:FF:000079">
    <property type="entry name" value="Probable protein phosphatase 2C 74"/>
    <property type="match status" value="1"/>
</dbReference>
<keyword evidence="10" id="KW-0472">Membrane</keyword>
<evidence type="ECO:0000259" key="11">
    <source>
        <dbReference type="PROSITE" id="PS51746"/>
    </source>
</evidence>
<dbReference type="EMBL" id="JAJJMB010007130">
    <property type="protein sequence ID" value="KAI3931817.1"/>
    <property type="molecule type" value="Genomic_DNA"/>
</dbReference>
<dbReference type="SUPFAM" id="SSF81606">
    <property type="entry name" value="PP2C-like"/>
    <property type="match status" value="1"/>
</dbReference>
<keyword evidence="13" id="KW-1185">Reference proteome</keyword>
<dbReference type="Pfam" id="PF00481">
    <property type="entry name" value="PP2C"/>
    <property type="match status" value="1"/>
</dbReference>
<keyword evidence="7 9" id="KW-0904">Protein phosphatase</keyword>
<keyword evidence="4" id="KW-0479">Metal-binding</keyword>
<evidence type="ECO:0000256" key="4">
    <source>
        <dbReference type="ARBA" id="ARBA00022723"/>
    </source>
</evidence>
<evidence type="ECO:0000256" key="5">
    <source>
        <dbReference type="ARBA" id="ARBA00022801"/>
    </source>
</evidence>
<evidence type="ECO:0000256" key="7">
    <source>
        <dbReference type="ARBA" id="ARBA00022912"/>
    </source>
</evidence>
<evidence type="ECO:0000256" key="1">
    <source>
        <dbReference type="ARBA" id="ARBA00001936"/>
    </source>
</evidence>